<dbReference type="PROSITE" id="PS51935">
    <property type="entry name" value="NLPC_P60"/>
    <property type="match status" value="1"/>
</dbReference>
<dbReference type="PANTHER" id="PTHR47053:SF3">
    <property type="entry name" value="GAMMA-D-GLUTAMYL-L-LYSINE DIPEPTIDYL-PEPTIDASE"/>
    <property type="match status" value="1"/>
</dbReference>
<evidence type="ECO:0000256" key="3">
    <source>
        <dbReference type="ARBA" id="ARBA00022801"/>
    </source>
</evidence>
<comment type="similarity">
    <text evidence="1">Belongs to the peptidase C40 family.</text>
</comment>
<dbReference type="Pfam" id="PF23795">
    <property type="entry name" value="SH3_YKFC_2nd"/>
    <property type="match status" value="1"/>
</dbReference>
<protein>
    <submittedName>
        <fullName evidence="7">NlpC/P60 family protein</fullName>
    </submittedName>
</protein>
<evidence type="ECO:0000313" key="7">
    <source>
        <dbReference type="EMBL" id="MFC6016219.1"/>
    </source>
</evidence>
<feature type="chain" id="PRO_5046989993" evidence="5">
    <location>
        <begin position="29"/>
        <end position="349"/>
    </location>
</feature>
<feature type="signal peptide" evidence="5">
    <location>
        <begin position="1"/>
        <end position="28"/>
    </location>
</feature>
<dbReference type="Proteomes" id="UP001596203">
    <property type="component" value="Unassembled WGS sequence"/>
</dbReference>
<dbReference type="Gene3D" id="3.90.1720.10">
    <property type="entry name" value="endopeptidase domain like (from Nostoc punctiforme)"/>
    <property type="match status" value="1"/>
</dbReference>
<dbReference type="InterPro" id="IPR038765">
    <property type="entry name" value="Papain-like_cys_pep_sf"/>
</dbReference>
<keyword evidence="3" id="KW-0378">Hydrolase</keyword>
<reference evidence="8" key="1">
    <citation type="journal article" date="2019" name="Int. J. Syst. Evol. Microbiol.">
        <title>The Global Catalogue of Microorganisms (GCM) 10K type strain sequencing project: providing services to taxonomists for standard genome sequencing and annotation.</title>
        <authorList>
            <consortium name="The Broad Institute Genomics Platform"/>
            <consortium name="The Broad Institute Genome Sequencing Center for Infectious Disease"/>
            <person name="Wu L."/>
            <person name="Ma J."/>
        </authorList>
    </citation>
    <scope>NUCLEOTIDE SEQUENCE [LARGE SCALE GENOMIC DNA]</scope>
    <source>
        <strain evidence="8">ZS-35-S2</strain>
    </source>
</reference>
<comment type="caution">
    <text evidence="7">The sequence shown here is derived from an EMBL/GenBank/DDBJ whole genome shotgun (WGS) entry which is preliminary data.</text>
</comment>
<gene>
    <name evidence="7" type="ORF">ACFP2T_08420</name>
</gene>
<feature type="domain" description="NlpC/P60" evidence="6">
    <location>
        <begin position="221"/>
        <end position="349"/>
    </location>
</feature>
<keyword evidence="2" id="KW-0645">Protease</keyword>
<dbReference type="SUPFAM" id="SSF54001">
    <property type="entry name" value="Cysteine proteinases"/>
    <property type="match status" value="1"/>
</dbReference>
<dbReference type="InterPro" id="IPR000064">
    <property type="entry name" value="NLP_P60_dom"/>
</dbReference>
<dbReference type="Gene3D" id="2.30.30.40">
    <property type="entry name" value="SH3 Domains"/>
    <property type="match status" value="2"/>
</dbReference>
<dbReference type="PROSITE" id="PS51318">
    <property type="entry name" value="TAT"/>
    <property type="match status" value="1"/>
</dbReference>
<keyword evidence="4" id="KW-0788">Thiol protease</keyword>
<keyword evidence="5" id="KW-0732">Signal</keyword>
<accession>A0ABW1K5X3</accession>
<keyword evidence="8" id="KW-1185">Reference proteome</keyword>
<evidence type="ECO:0000256" key="1">
    <source>
        <dbReference type="ARBA" id="ARBA00007074"/>
    </source>
</evidence>
<proteinExistence type="inferred from homology"/>
<name>A0ABW1K5X3_9ACTN</name>
<dbReference type="InterPro" id="IPR051202">
    <property type="entry name" value="Peptidase_C40"/>
</dbReference>
<evidence type="ECO:0000256" key="4">
    <source>
        <dbReference type="ARBA" id="ARBA00022807"/>
    </source>
</evidence>
<dbReference type="EMBL" id="JBHSPR010000007">
    <property type="protein sequence ID" value="MFC6016219.1"/>
    <property type="molecule type" value="Genomic_DNA"/>
</dbReference>
<dbReference type="InterPro" id="IPR057812">
    <property type="entry name" value="SH3_YKFC_2nd"/>
</dbReference>
<dbReference type="RefSeq" id="WP_377419392.1">
    <property type="nucleotide sequence ID" value="NZ_JBHSPR010000007.1"/>
</dbReference>
<dbReference type="PANTHER" id="PTHR47053">
    <property type="entry name" value="MUREIN DD-ENDOPEPTIDASE MEPH-RELATED"/>
    <property type="match status" value="1"/>
</dbReference>
<evidence type="ECO:0000256" key="5">
    <source>
        <dbReference type="SAM" id="SignalP"/>
    </source>
</evidence>
<evidence type="ECO:0000259" key="6">
    <source>
        <dbReference type="PROSITE" id="PS51935"/>
    </source>
</evidence>
<dbReference type="Pfam" id="PF00877">
    <property type="entry name" value="NLPC_P60"/>
    <property type="match status" value="1"/>
</dbReference>
<dbReference type="InterPro" id="IPR006311">
    <property type="entry name" value="TAT_signal"/>
</dbReference>
<organism evidence="7 8">
    <name type="scientific">Plantactinospora solaniradicis</name>
    <dbReference type="NCBI Taxonomy" id="1723736"/>
    <lineage>
        <taxon>Bacteria</taxon>
        <taxon>Bacillati</taxon>
        <taxon>Actinomycetota</taxon>
        <taxon>Actinomycetes</taxon>
        <taxon>Micromonosporales</taxon>
        <taxon>Micromonosporaceae</taxon>
        <taxon>Plantactinospora</taxon>
    </lineage>
</organism>
<sequence length="349" mass="37827">MTRLPRRTLLAAPLILGSLLATAPAASAARTESPARPGQPDGPRTTYVDVSVATLWVEPGRNRPVDLPSTTNPADPRAWTAGMTLAERRWLIGDLETQATYGQRVIVLEESGDWAKVVVPGQPTPRHELGYPGWLPKAQLTDARLFARFAGRPFALVHTATGWLFDDHRRTRPVMELSFNTRLPVMARLDQAVLVATPSDGMKWLAASDVSVYASPADIPTPTGADLVQAISTFIGLPYLWAGTAGFGFDCSGLTHSVYAAHGMTIPRDAQDQANAGTPVARDQLAPGDLVFFARNNGTGRVHHVGMYAGDGYVIDAPTNTDTEESGVEYVKLDEHRYAHEYAGARRYL</sequence>
<evidence type="ECO:0000313" key="8">
    <source>
        <dbReference type="Proteomes" id="UP001596203"/>
    </source>
</evidence>
<evidence type="ECO:0000256" key="2">
    <source>
        <dbReference type="ARBA" id="ARBA00022670"/>
    </source>
</evidence>